<protein>
    <submittedName>
        <fullName evidence="1">Uncharacterized protein</fullName>
    </submittedName>
</protein>
<gene>
    <name evidence="1" type="ORF">LY28_03299</name>
</gene>
<organism evidence="1 2">
    <name type="scientific">Ruminiclostridium sufflavum DSM 19573</name>
    <dbReference type="NCBI Taxonomy" id="1121337"/>
    <lineage>
        <taxon>Bacteria</taxon>
        <taxon>Bacillati</taxon>
        <taxon>Bacillota</taxon>
        <taxon>Clostridia</taxon>
        <taxon>Eubacteriales</taxon>
        <taxon>Oscillospiraceae</taxon>
        <taxon>Ruminiclostridium</taxon>
    </lineage>
</organism>
<dbReference type="Proteomes" id="UP000248132">
    <property type="component" value="Unassembled WGS sequence"/>
</dbReference>
<reference evidence="1 2" key="1">
    <citation type="submission" date="2018-06" db="EMBL/GenBank/DDBJ databases">
        <title>Genomic Encyclopedia of Type Strains, Phase I: the one thousand microbial genomes (KMG-I) project.</title>
        <authorList>
            <person name="Kyrpides N."/>
        </authorList>
    </citation>
    <scope>NUCLEOTIDE SEQUENCE [LARGE SCALE GENOMIC DNA]</scope>
    <source>
        <strain evidence="1 2">DSM 19573</strain>
    </source>
</reference>
<keyword evidence="2" id="KW-1185">Reference proteome</keyword>
<dbReference type="AlphaFoldDB" id="A0A318XI65"/>
<dbReference type="RefSeq" id="WP_110463265.1">
    <property type="nucleotide sequence ID" value="NZ_QKMR01000025.1"/>
</dbReference>
<evidence type="ECO:0000313" key="1">
    <source>
        <dbReference type="EMBL" id="PYG85611.1"/>
    </source>
</evidence>
<proteinExistence type="predicted"/>
<evidence type="ECO:0000313" key="2">
    <source>
        <dbReference type="Proteomes" id="UP000248132"/>
    </source>
</evidence>
<dbReference type="EMBL" id="QKMR01000025">
    <property type="protein sequence ID" value="PYG85611.1"/>
    <property type="molecule type" value="Genomic_DNA"/>
</dbReference>
<sequence length="77" mass="9076">MAFIYEKIPEGDREYFNSFNLKSPFTDKLLYSSEWTIDREREAFMAGLGGQGTYESEIPMFYALVWRKSIIYDGNLQ</sequence>
<comment type="caution">
    <text evidence="1">The sequence shown here is derived from an EMBL/GenBank/DDBJ whole genome shotgun (WGS) entry which is preliminary data.</text>
</comment>
<name>A0A318XI65_9FIRM</name>
<accession>A0A318XI65</accession>
<dbReference type="OrthoDB" id="7064567at2"/>